<evidence type="ECO:0000313" key="4">
    <source>
        <dbReference type="Proteomes" id="UP001596043"/>
    </source>
</evidence>
<dbReference type="SUPFAM" id="SSF56601">
    <property type="entry name" value="beta-lactamase/transpeptidase-like"/>
    <property type="match status" value="1"/>
</dbReference>
<dbReference type="Gene3D" id="3.40.710.10">
    <property type="entry name" value="DD-peptidase/beta-lactamase superfamily"/>
    <property type="match status" value="1"/>
</dbReference>
<feature type="repeat" description="TPR" evidence="1">
    <location>
        <begin position="448"/>
        <end position="481"/>
    </location>
</feature>
<dbReference type="InterPro" id="IPR011990">
    <property type="entry name" value="TPR-like_helical_dom_sf"/>
</dbReference>
<accession>A0ABV9I1U2</accession>
<evidence type="ECO:0000256" key="1">
    <source>
        <dbReference type="PROSITE-ProRule" id="PRU00339"/>
    </source>
</evidence>
<keyword evidence="1" id="KW-0802">TPR repeat</keyword>
<organism evidence="3 4">
    <name type="scientific">Dokdonia ponticola</name>
    <dbReference type="NCBI Taxonomy" id="2041041"/>
    <lineage>
        <taxon>Bacteria</taxon>
        <taxon>Pseudomonadati</taxon>
        <taxon>Bacteroidota</taxon>
        <taxon>Flavobacteriia</taxon>
        <taxon>Flavobacteriales</taxon>
        <taxon>Flavobacteriaceae</taxon>
        <taxon>Dokdonia</taxon>
    </lineage>
</organism>
<sequence length="498" mass="56895">MKKRLYIANFFIHLFLGINILFGQETSTNDLKAKIDTYLNDSSENGYAASVLVAKQGDIILSKGYGWSDRNNKILNTSSSVFNIGSITKQFTAAAILKLVEQGKLNLTDNIGQFYEQAPKDKKLITVHQLLTHTTGVSPATGGFRYDEATKEQFFKEFFEAKLQSVSGTKHQYANANYIMLSAIIEFVSGQDYTDFLQENFWTPLKMNHTGYKSISFHSEMISHGYYFNYTDGVWEDWGITQEHLPDSDKYWYSIGKGDIYSTTLDLYKWHVALETNKVLSAKSKELLETPFVAENQDGNTHYAYGWATFKTKSGKKVVWHNGSNGIFFGNFVRFVEDDMVVIVLSNTILNNDSEDIAWEISKLISDSNYTPKPVTKLSYELVYDFINSNTTDNSSKLITFLEEHLNSKFTDKAVFNRIGFKRIAKEKNPAWGVELLKLNVQLFPNDGNLWDSLGDAYFEYDLKENATNAFEKALELKPENNCNWCQNSQNKLKQLKE</sequence>
<reference evidence="4" key="1">
    <citation type="journal article" date="2019" name="Int. J. Syst. Evol. Microbiol.">
        <title>The Global Catalogue of Microorganisms (GCM) 10K type strain sequencing project: providing services to taxonomists for standard genome sequencing and annotation.</title>
        <authorList>
            <consortium name="The Broad Institute Genomics Platform"/>
            <consortium name="The Broad Institute Genome Sequencing Center for Infectious Disease"/>
            <person name="Wu L."/>
            <person name="Ma J."/>
        </authorList>
    </citation>
    <scope>NUCLEOTIDE SEQUENCE [LARGE SCALE GENOMIC DNA]</scope>
    <source>
        <strain evidence="4">YJ-61-S</strain>
    </source>
</reference>
<keyword evidence="4" id="KW-1185">Reference proteome</keyword>
<dbReference type="GO" id="GO:0016787">
    <property type="term" value="F:hydrolase activity"/>
    <property type="evidence" value="ECO:0007669"/>
    <property type="project" value="UniProtKB-KW"/>
</dbReference>
<protein>
    <submittedName>
        <fullName evidence="3">Serine hydrolase</fullName>
    </submittedName>
</protein>
<dbReference type="PANTHER" id="PTHR46825">
    <property type="entry name" value="D-ALANYL-D-ALANINE-CARBOXYPEPTIDASE/ENDOPEPTIDASE AMPH"/>
    <property type="match status" value="1"/>
</dbReference>
<proteinExistence type="predicted"/>
<gene>
    <name evidence="3" type="ORF">ACFO3O_19275</name>
</gene>
<evidence type="ECO:0000313" key="3">
    <source>
        <dbReference type="EMBL" id="MFC4636060.1"/>
    </source>
</evidence>
<dbReference type="Gene3D" id="1.25.40.10">
    <property type="entry name" value="Tetratricopeptide repeat domain"/>
    <property type="match status" value="1"/>
</dbReference>
<name>A0ABV9I1U2_9FLAO</name>
<dbReference type="InterPro" id="IPR019734">
    <property type="entry name" value="TPR_rpt"/>
</dbReference>
<comment type="caution">
    <text evidence="3">The sequence shown here is derived from an EMBL/GenBank/DDBJ whole genome shotgun (WGS) entry which is preliminary data.</text>
</comment>
<dbReference type="PROSITE" id="PS50005">
    <property type="entry name" value="TPR"/>
    <property type="match status" value="1"/>
</dbReference>
<dbReference type="RefSeq" id="WP_379981890.1">
    <property type="nucleotide sequence ID" value="NZ_JBHSFV010000014.1"/>
</dbReference>
<dbReference type="InterPro" id="IPR001466">
    <property type="entry name" value="Beta-lactam-related"/>
</dbReference>
<dbReference type="InterPro" id="IPR012338">
    <property type="entry name" value="Beta-lactam/transpept-like"/>
</dbReference>
<dbReference type="Pfam" id="PF00144">
    <property type="entry name" value="Beta-lactamase"/>
    <property type="match status" value="1"/>
</dbReference>
<dbReference type="PANTHER" id="PTHR46825:SF9">
    <property type="entry name" value="BETA-LACTAMASE-RELATED DOMAIN-CONTAINING PROTEIN"/>
    <property type="match status" value="1"/>
</dbReference>
<feature type="domain" description="Beta-lactamase-related" evidence="2">
    <location>
        <begin position="49"/>
        <end position="358"/>
    </location>
</feature>
<dbReference type="SUPFAM" id="SSF48452">
    <property type="entry name" value="TPR-like"/>
    <property type="match status" value="1"/>
</dbReference>
<dbReference type="InterPro" id="IPR050491">
    <property type="entry name" value="AmpC-like"/>
</dbReference>
<dbReference type="EMBL" id="JBHSFV010000014">
    <property type="protein sequence ID" value="MFC4636060.1"/>
    <property type="molecule type" value="Genomic_DNA"/>
</dbReference>
<keyword evidence="3" id="KW-0378">Hydrolase</keyword>
<dbReference type="Proteomes" id="UP001596043">
    <property type="component" value="Unassembled WGS sequence"/>
</dbReference>
<evidence type="ECO:0000259" key="2">
    <source>
        <dbReference type="Pfam" id="PF00144"/>
    </source>
</evidence>